<organism evidence="1 2">
    <name type="scientific">Paenibacillus illinoisensis</name>
    <dbReference type="NCBI Taxonomy" id="59845"/>
    <lineage>
        <taxon>Bacteria</taxon>
        <taxon>Bacillati</taxon>
        <taxon>Bacillota</taxon>
        <taxon>Bacilli</taxon>
        <taxon>Bacillales</taxon>
        <taxon>Paenibacillaceae</taxon>
        <taxon>Paenibacillus</taxon>
    </lineage>
</organism>
<keyword evidence="2" id="KW-1185">Reference proteome</keyword>
<dbReference type="EMBL" id="JBIYSL010000002">
    <property type="protein sequence ID" value="MFK0522316.1"/>
    <property type="molecule type" value="Genomic_DNA"/>
</dbReference>
<dbReference type="RefSeq" id="WP_402873778.1">
    <property type="nucleotide sequence ID" value="NZ_JBIYSL010000002.1"/>
</dbReference>
<reference evidence="1 2" key="1">
    <citation type="submission" date="2024-11" db="EMBL/GenBank/DDBJ databases">
        <title>Identification and Characterization of a Novel Fosfomycin Bacillithiol Transferase FosB8 in Paenibacillus illinoisensis.</title>
        <authorList>
            <person name="Lu W."/>
        </authorList>
    </citation>
    <scope>NUCLEOTIDE SEQUENCE [LARGE SCALE GENOMIC DNA]</scope>
    <source>
        <strain evidence="1 2">WP77</strain>
    </source>
</reference>
<comment type="caution">
    <text evidence="1">The sequence shown here is derived from an EMBL/GenBank/DDBJ whole genome shotgun (WGS) entry which is preliminary data.</text>
</comment>
<protein>
    <submittedName>
        <fullName evidence="1">DUF5662 family protein</fullName>
    </submittedName>
</protein>
<sequence length="158" mass="19156">MLKAHCNYFLYILNHKLNVLIECWKEGLYIQGIIHDWSKFLPAEFFPYAKKFYSGIPLTLEDELKWQYAWLHHQHKNKHHWEYWVINPNTKEALPMPKKYVIEMVCDWRSFSRKWGKRVKDTTLNLTDSIVVHPETKRELDLLTTNQSKKARQAIEKR</sequence>
<evidence type="ECO:0000313" key="2">
    <source>
        <dbReference type="Proteomes" id="UP001618531"/>
    </source>
</evidence>
<dbReference type="InterPro" id="IPR043721">
    <property type="entry name" value="DUF5662"/>
</dbReference>
<proteinExistence type="predicted"/>
<gene>
    <name evidence="1" type="ORF">ACINKY_08905</name>
</gene>
<evidence type="ECO:0000313" key="1">
    <source>
        <dbReference type="EMBL" id="MFK0522316.1"/>
    </source>
</evidence>
<accession>A0ABW8HRM8</accession>
<dbReference type="Proteomes" id="UP001618531">
    <property type="component" value="Unassembled WGS sequence"/>
</dbReference>
<name>A0ABW8HRM8_9BACL</name>
<dbReference type="Pfam" id="PF18907">
    <property type="entry name" value="DUF5662"/>
    <property type="match status" value="1"/>
</dbReference>